<accession>A0A401HRR5</accession>
<dbReference type="PIRSF" id="PIRSF017269">
    <property type="entry name" value="GCD14"/>
    <property type="match status" value="1"/>
</dbReference>
<dbReference type="GO" id="GO:0031515">
    <property type="term" value="C:tRNA (m1A) methyltransferase complex"/>
    <property type="evidence" value="ECO:0007669"/>
    <property type="project" value="InterPro"/>
</dbReference>
<gene>
    <name evidence="7" type="ORF">MHHB_P1204</name>
</gene>
<evidence type="ECO:0000313" key="8">
    <source>
        <dbReference type="Proteomes" id="UP000290527"/>
    </source>
</evidence>
<organism evidence="7 8">
    <name type="scientific">Methanofervidicoccus abyssi</name>
    <dbReference type="NCBI Taxonomy" id="2082189"/>
    <lineage>
        <taxon>Archaea</taxon>
        <taxon>Methanobacteriati</taxon>
        <taxon>Methanobacteriota</taxon>
        <taxon>Methanomada group</taxon>
        <taxon>Methanococci</taxon>
        <taxon>Methanococcales</taxon>
        <taxon>Methanofervidicoccus</taxon>
    </lineage>
</organism>
<evidence type="ECO:0000256" key="5">
    <source>
        <dbReference type="PIRSR" id="PIRSR017269-1"/>
    </source>
</evidence>
<keyword evidence="4" id="KW-0819">tRNA processing</keyword>
<feature type="binding site" evidence="5">
    <location>
        <position position="122"/>
    </location>
    <ligand>
        <name>S-adenosyl-L-methionine</name>
        <dbReference type="ChEBI" id="CHEBI:59789"/>
    </ligand>
</feature>
<feature type="binding site" evidence="5">
    <location>
        <position position="176"/>
    </location>
    <ligand>
        <name>S-adenosyl-L-methionine</name>
        <dbReference type="ChEBI" id="CHEBI:59789"/>
    </ligand>
</feature>
<dbReference type="GO" id="GO:0043827">
    <property type="term" value="F:tRNA (adenine(57)-N1)/(adenine(58)-N1)-methyltransferase activity"/>
    <property type="evidence" value="ECO:0007669"/>
    <property type="project" value="UniProtKB-EC"/>
</dbReference>
<keyword evidence="2 7" id="KW-0808">Transferase</keyword>
<dbReference type="InterPro" id="IPR049470">
    <property type="entry name" value="TRM61_C"/>
</dbReference>
<dbReference type="Proteomes" id="UP000290527">
    <property type="component" value="Unassembled WGS sequence"/>
</dbReference>
<dbReference type="Gene3D" id="3.10.330.20">
    <property type="match status" value="1"/>
</dbReference>
<keyword evidence="3 5" id="KW-0949">S-adenosyl-L-methionine</keyword>
<dbReference type="RefSeq" id="WP_131007806.1">
    <property type="nucleotide sequence ID" value="NZ_BFAX01000005.1"/>
</dbReference>
<dbReference type="CDD" id="cd02440">
    <property type="entry name" value="AdoMet_MTases"/>
    <property type="match status" value="1"/>
</dbReference>
<name>A0A401HRR5_9EURY</name>
<feature type="binding site" evidence="5">
    <location>
        <position position="192"/>
    </location>
    <ligand>
        <name>S-adenosyl-L-methionine</name>
        <dbReference type="ChEBI" id="CHEBI:59789"/>
    </ligand>
</feature>
<dbReference type="EMBL" id="BFAX01000005">
    <property type="protein sequence ID" value="GBF36974.1"/>
    <property type="molecule type" value="Genomic_DNA"/>
</dbReference>
<reference evidence="7 8" key="1">
    <citation type="journal article" date="2019" name="Int. J. Syst. Evol. Microbiol.">
        <title>Methanofervidicoccus abyssi gen. nov., sp. nov., a hydrogenotrophic methanogen, isolated from a hydrothermal vent chimney in the Mid-Cayman Spreading Center, the Caribbean Sea.</title>
        <authorList>
            <person name="Sakai S."/>
            <person name="Takaki Y."/>
            <person name="Miyazaki M."/>
            <person name="Ogawara M."/>
            <person name="Yanagawa K."/>
            <person name="Miyazaki J."/>
            <person name="Takai K."/>
        </authorList>
    </citation>
    <scope>NUCLEOTIDE SEQUENCE [LARGE SCALE GENOMIC DNA]</scope>
    <source>
        <strain evidence="7 8">HHB</strain>
    </source>
</reference>
<feature type="domain" description="tRNA (adenine(58)-N(1))-methyltransferase catalytic subunit TRM61 C-terminal" evidence="6">
    <location>
        <begin position="54"/>
        <end position="251"/>
    </location>
</feature>
<dbReference type="PANTHER" id="PTHR12133">
    <property type="entry name" value="TRNA (ADENINE(58)-N(1))-METHYLTRANSFERASE"/>
    <property type="match status" value="1"/>
</dbReference>
<keyword evidence="1 7" id="KW-0489">Methyltransferase</keyword>
<dbReference type="GO" id="GO:0160107">
    <property type="term" value="F:tRNA (adenine(58)-N1)-methyltransferase activity"/>
    <property type="evidence" value="ECO:0007669"/>
    <property type="project" value="UniProtKB-EC"/>
</dbReference>
<feature type="binding site" evidence="5">
    <location>
        <begin position="101"/>
        <end position="104"/>
    </location>
    <ligand>
        <name>S-adenosyl-L-methionine</name>
        <dbReference type="ChEBI" id="CHEBI:59789"/>
    </ligand>
</feature>
<dbReference type="PANTHER" id="PTHR12133:SF1">
    <property type="entry name" value="TRNA (ADENINE(58)-N(1))-METHYLTRANSFERASE, MITOCHONDRIAL"/>
    <property type="match status" value="1"/>
</dbReference>
<protein>
    <submittedName>
        <fullName evidence="7">tRNA (Adenine57-N1/adenine58-N1)-methyltransferase catalytic subunit</fullName>
        <ecNumber evidence="7">2.1.1.219</ecNumber>
        <ecNumber evidence="7">2.1.1.220</ecNumber>
    </submittedName>
</protein>
<dbReference type="OrthoDB" id="30774at2157"/>
<dbReference type="EC" id="2.1.1.219" evidence="7"/>
<evidence type="ECO:0000256" key="2">
    <source>
        <dbReference type="ARBA" id="ARBA00022679"/>
    </source>
</evidence>
<dbReference type="InterPro" id="IPR029063">
    <property type="entry name" value="SAM-dependent_MTases_sf"/>
</dbReference>
<dbReference type="SUPFAM" id="SSF53335">
    <property type="entry name" value="S-adenosyl-L-methionine-dependent methyltransferases"/>
    <property type="match status" value="1"/>
</dbReference>
<dbReference type="GO" id="GO:0030488">
    <property type="term" value="P:tRNA methylation"/>
    <property type="evidence" value="ECO:0007669"/>
    <property type="project" value="InterPro"/>
</dbReference>
<proteinExistence type="predicted"/>
<dbReference type="PROSITE" id="PS51620">
    <property type="entry name" value="SAM_TRM61"/>
    <property type="match status" value="1"/>
</dbReference>
<dbReference type="Pfam" id="PF08704">
    <property type="entry name" value="GCD14"/>
    <property type="match status" value="1"/>
</dbReference>
<dbReference type="AlphaFoldDB" id="A0A401HRR5"/>
<dbReference type="EC" id="2.1.1.220" evidence="7"/>
<evidence type="ECO:0000313" key="7">
    <source>
        <dbReference type="EMBL" id="GBF36974.1"/>
    </source>
</evidence>
<dbReference type="Gene3D" id="3.40.50.150">
    <property type="entry name" value="Vaccinia Virus protein VP39"/>
    <property type="match status" value="1"/>
</dbReference>
<evidence type="ECO:0000256" key="1">
    <source>
        <dbReference type="ARBA" id="ARBA00022603"/>
    </source>
</evidence>
<evidence type="ECO:0000259" key="6">
    <source>
        <dbReference type="Pfam" id="PF08704"/>
    </source>
</evidence>
<evidence type="ECO:0000256" key="3">
    <source>
        <dbReference type="ARBA" id="ARBA00022691"/>
    </source>
</evidence>
<sequence length="282" mass="31647">MVKTLRKKLLVDERGKKYLLKKDVERFGNDLGVVDLKGIKEGSVLKSHKGHTFYLLEPTIYDVVKKMKRRVTTLLPKDIGIILTYCGIADGETVVEAGTGSGALTIYLANAVGKRGKVITYEKRPEFAKVARENLASVGLVRRGQRIIGLDEDDILDKEREENEDGLYNVVQKIGDVTQGIEERDIDVVVLDLPDPWNVVEHAKKALNKAKGRIAIYVPYIEQAKKSVEALKKHGFMEIRTVECLVRDIEISEKGARPSPRMIGHTGYIVVARVKPENDDRE</sequence>
<evidence type="ECO:0000256" key="4">
    <source>
        <dbReference type="ARBA" id="ARBA00022694"/>
    </source>
</evidence>
<dbReference type="InterPro" id="IPR014816">
    <property type="entry name" value="tRNA_MeTrfase_Gcd14"/>
</dbReference>
<comment type="caution">
    <text evidence="7">The sequence shown here is derived from an EMBL/GenBank/DDBJ whole genome shotgun (WGS) entry which is preliminary data.</text>
</comment>
<keyword evidence="8" id="KW-1185">Reference proteome</keyword>